<accession>A0A1X1XBJ6</accession>
<evidence type="ECO:0000313" key="2">
    <source>
        <dbReference type="Proteomes" id="UP000193487"/>
    </source>
</evidence>
<dbReference type="EMBL" id="LQPE01000177">
    <property type="protein sequence ID" value="ORV96048.1"/>
    <property type="molecule type" value="Genomic_DNA"/>
</dbReference>
<dbReference type="Proteomes" id="UP000193487">
    <property type="component" value="Unassembled WGS sequence"/>
</dbReference>
<organism evidence="1 2">
    <name type="scientific">Mycobacterium kyorinense</name>
    <dbReference type="NCBI Taxonomy" id="487514"/>
    <lineage>
        <taxon>Bacteria</taxon>
        <taxon>Bacillati</taxon>
        <taxon>Actinomycetota</taxon>
        <taxon>Actinomycetes</taxon>
        <taxon>Mycobacteriales</taxon>
        <taxon>Mycobacteriaceae</taxon>
        <taxon>Mycobacterium</taxon>
    </lineage>
</organism>
<keyword evidence="2" id="KW-1185">Reference proteome</keyword>
<gene>
    <name evidence="1" type="ORF">AWC14_17265</name>
</gene>
<proteinExistence type="predicted"/>
<protein>
    <submittedName>
        <fullName evidence="1">Uncharacterized protein</fullName>
    </submittedName>
</protein>
<dbReference type="AlphaFoldDB" id="A0A1X1XBJ6"/>
<evidence type="ECO:0000313" key="1">
    <source>
        <dbReference type="EMBL" id="ORV96048.1"/>
    </source>
</evidence>
<sequence length="143" mass="15577">MTGITSKEAIVAMAPINGWVIEGVDRGADQAETWRFSRPQVKIYATFIGGDLLVADRFVVDHLADTFWRQAGSTLVGGGEPEKVCILLDWLAAATAGPHGLSVNDTQDQPTAASSVGRPRVSIRTLPRDVRHQTRPDAWRIDL</sequence>
<comment type="caution">
    <text evidence="1">The sequence shown here is derived from an EMBL/GenBank/DDBJ whole genome shotgun (WGS) entry which is preliminary data.</text>
</comment>
<reference evidence="1 2" key="1">
    <citation type="submission" date="2016-01" db="EMBL/GenBank/DDBJ databases">
        <title>The new phylogeny of the genus Mycobacterium.</title>
        <authorList>
            <person name="Tarcisio F."/>
            <person name="Conor M."/>
            <person name="Antonella G."/>
            <person name="Elisabetta G."/>
            <person name="Giulia F.S."/>
            <person name="Sara T."/>
            <person name="Anna F."/>
            <person name="Clotilde B."/>
            <person name="Roberto B."/>
            <person name="Veronica D.S."/>
            <person name="Fabio R."/>
            <person name="Monica P."/>
            <person name="Olivier J."/>
            <person name="Enrico T."/>
            <person name="Nicola S."/>
        </authorList>
    </citation>
    <scope>NUCLEOTIDE SEQUENCE [LARGE SCALE GENOMIC DNA]</scope>
    <source>
        <strain evidence="1 2">DSM 45166</strain>
    </source>
</reference>
<name>A0A1X1XBJ6_9MYCO</name>